<keyword evidence="8" id="KW-1185">Reference proteome</keyword>
<organism evidence="7 8">
    <name type="scientific">Cherax quadricarinatus</name>
    <name type="common">Australian red claw crayfish</name>
    <dbReference type="NCBI Taxonomy" id="27406"/>
    <lineage>
        <taxon>Eukaryota</taxon>
        <taxon>Metazoa</taxon>
        <taxon>Ecdysozoa</taxon>
        <taxon>Arthropoda</taxon>
        <taxon>Crustacea</taxon>
        <taxon>Multicrustacea</taxon>
        <taxon>Malacostraca</taxon>
        <taxon>Eumalacostraca</taxon>
        <taxon>Eucarida</taxon>
        <taxon>Decapoda</taxon>
        <taxon>Pleocyemata</taxon>
        <taxon>Astacidea</taxon>
        <taxon>Parastacoidea</taxon>
        <taxon>Parastacidae</taxon>
        <taxon>Cherax</taxon>
    </lineage>
</organism>
<evidence type="ECO:0000256" key="1">
    <source>
        <dbReference type="ARBA" id="ARBA00004141"/>
    </source>
</evidence>
<feature type="transmembrane region" description="Helical" evidence="5">
    <location>
        <begin position="66"/>
        <end position="85"/>
    </location>
</feature>
<evidence type="ECO:0000256" key="4">
    <source>
        <dbReference type="ARBA" id="ARBA00023136"/>
    </source>
</evidence>
<feature type="transmembrane region" description="Helical" evidence="5">
    <location>
        <begin position="105"/>
        <end position="121"/>
    </location>
</feature>
<evidence type="ECO:0000259" key="6">
    <source>
        <dbReference type="Pfam" id="PF24456"/>
    </source>
</evidence>
<dbReference type="Proteomes" id="UP001445076">
    <property type="component" value="Unassembled WGS sequence"/>
</dbReference>
<comment type="subcellular location">
    <subcellularLocation>
        <location evidence="1">Membrane</location>
        <topology evidence="1">Multi-pass membrane protein</topology>
    </subcellularLocation>
</comment>
<dbReference type="PANTHER" id="PTHR20952">
    <property type="entry name" value="ADP-RIBOSYLATION-LIKE FACTOR 6-INTERACTING PROTEIN"/>
    <property type="match status" value="1"/>
</dbReference>
<feature type="domain" description="RETREG1-3/ARL6IP-like N-terminal reticulon-homology" evidence="6">
    <location>
        <begin position="24"/>
        <end position="182"/>
    </location>
</feature>
<dbReference type="GO" id="GO:0016020">
    <property type="term" value="C:membrane"/>
    <property type="evidence" value="ECO:0007669"/>
    <property type="project" value="UniProtKB-SubCell"/>
</dbReference>
<reference evidence="7 8" key="1">
    <citation type="journal article" date="2024" name="BMC Genomics">
        <title>Genome assembly of redclaw crayfish (Cherax quadricarinatus) provides insights into its immune adaptation and hypoxia tolerance.</title>
        <authorList>
            <person name="Liu Z."/>
            <person name="Zheng J."/>
            <person name="Li H."/>
            <person name="Fang K."/>
            <person name="Wang S."/>
            <person name="He J."/>
            <person name="Zhou D."/>
            <person name="Weng S."/>
            <person name="Chi M."/>
            <person name="Gu Z."/>
            <person name="He J."/>
            <person name="Li F."/>
            <person name="Wang M."/>
        </authorList>
    </citation>
    <scope>NUCLEOTIDE SEQUENCE [LARGE SCALE GENOMIC DNA]</scope>
    <source>
        <strain evidence="7">ZL_2023a</strain>
    </source>
</reference>
<dbReference type="PANTHER" id="PTHR20952:SF0">
    <property type="entry name" value="ADP-RIBOSYLATION FACTOR-LIKE PROTEIN 6-INTERACTING PROTEIN 1"/>
    <property type="match status" value="1"/>
</dbReference>
<dbReference type="EMBL" id="JARKIK010000042">
    <property type="protein sequence ID" value="KAK8737207.1"/>
    <property type="molecule type" value="Genomic_DNA"/>
</dbReference>
<evidence type="ECO:0000313" key="8">
    <source>
        <dbReference type="Proteomes" id="UP001445076"/>
    </source>
</evidence>
<feature type="transmembrane region" description="Helical" evidence="5">
    <location>
        <begin position="40"/>
        <end position="59"/>
    </location>
</feature>
<protein>
    <recommendedName>
        <fullName evidence="6">RETREG1-3/ARL6IP-like N-terminal reticulon-homology domain-containing protein</fullName>
    </recommendedName>
</protein>
<dbReference type="InterPro" id="IPR052114">
    <property type="entry name" value="ER_autophagy_membrane_reg"/>
</dbReference>
<feature type="transmembrane region" description="Helical" evidence="5">
    <location>
        <begin position="155"/>
        <end position="171"/>
    </location>
</feature>
<dbReference type="InterPro" id="IPR057282">
    <property type="entry name" value="RETREG1-3-like_RHD"/>
</dbReference>
<keyword evidence="2 5" id="KW-0812">Transmembrane</keyword>
<name>A0AAW0WYL0_CHEQU</name>
<keyword evidence="4 5" id="KW-0472">Membrane</keyword>
<evidence type="ECO:0000313" key="7">
    <source>
        <dbReference type="EMBL" id="KAK8737207.1"/>
    </source>
</evidence>
<dbReference type="Pfam" id="PF24456">
    <property type="entry name" value="RHD_RETREG1-3"/>
    <property type="match status" value="1"/>
</dbReference>
<evidence type="ECO:0000256" key="2">
    <source>
        <dbReference type="ARBA" id="ARBA00022692"/>
    </source>
</evidence>
<dbReference type="CDD" id="cd22559">
    <property type="entry name" value="Arl6IP1"/>
    <property type="match status" value="1"/>
</dbReference>
<feature type="non-terminal residue" evidence="7">
    <location>
        <position position="1"/>
    </location>
</feature>
<accession>A0AAW0WYL0</accession>
<proteinExistence type="predicted"/>
<dbReference type="AlphaFoldDB" id="A0AAW0WYL0"/>
<evidence type="ECO:0000256" key="3">
    <source>
        <dbReference type="ARBA" id="ARBA00022989"/>
    </source>
</evidence>
<sequence>TTMDVMQDQDRRVKTLRRELEGWREVLCFMHSLLIWEKHYYPFISISAVTTLFLSIWYIEPSMLTLFSVMGITVTLCDYLVPQIVPWIVGAHFWTGAHERRYEQIITSIASLCGLASYISNTLTTMKESKPRTYFVMVTGSLLLCAWVGNTINNLLLTYLIVLVIVLLPGLKHHEIIQKYLSTALKTFANLMKSSVSAVQGSGSVTEDASKKRE</sequence>
<dbReference type="GO" id="GO:0005783">
    <property type="term" value="C:endoplasmic reticulum"/>
    <property type="evidence" value="ECO:0007669"/>
    <property type="project" value="UniProtKB-ARBA"/>
</dbReference>
<gene>
    <name evidence="7" type="ORF">OTU49_004383</name>
</gene>
<comment type="caution">
    <text evidence="7">The sequence shown here is derived from an EMBL/GenBank/DDBJ whole genome shotgun (WGS) entry which is preliminary data.</text>
</comment>
<keyword evidence="3 5" id="KW-1133">Transmembrane helix</keyword>
<evidence type="ECO:0000256" key="5">
    <source>
        <dbReference type="SAM" id="Phobius"/>
    </source>
</evidence>